<dbReference type="PROSITE" id="PS50110">
    <property type="entry name" value="RESPONSE_REGULATORY"/>
    <property type="match status" value="1"/>
</dbReference>
<evidence type="ECO:0000313" key="6">
    <source>
        <dbReference type="EMBL" id="PSN74729.1"/>
    </source>
</evidence>
<dbReference type="Pfam" id="PF26131">
    <property type="entry name" value="PAS-like"/>
    <property type="match status" value="1"/>
</dbReference>
<dbReference type="Gene3D" id="1.10.287.130">
    <property type="match status" value="1"/>
</dbReference>
<dbReference type="Gene3D" id="3.30.450.20">
    <property type="entry name" value="PAS domain"/>
    <property type="match status" value="2"/>
</dbReference>
<evidence type="ECO:0000259" key="3">
    <source>
        <dbReference type="PROSITE" id="PS50109"/>
    </source>
</evidence>
<evidence type="ECO:0000313" key="7">
    <source>
        <dbReference type="Proteomes" id="UP000240883"/>
    </source>
</evidence>
<dbReference type="EMBL" id="KZ678128">
    <property type="protein sequence ID" value="PSN74729.1"/>
    <property type="molecule type" value="Genomic_DNA"/>
</dbReference>
<dbReference type="Gene3D" id="3.30.565.10">
    <property type="entry name" value="Histidine kinase-like ATPase, C-terminal domain"/>
    <property type="match status" value="1"/>
</dbReference>
<dbReference type="CDD" id="cd00082">
    <property type="entry name" value="HisKA"/>
    <property type="match status" value="1"/>
</dbReference>
<dbReference type="InterPro" id="IPR003661">
    <property type="entry name" value="HisK_dim/P_dom"/>
</dbReference>
<dbReference type="OrthoDB" id="303614at2759"/>
<dbReference type="PROSITE" id="PS50109">
    <property type="entry name" value="HIS_KIN"/>
    <property type="match status" value="1"/>
</dbReference>
<dbReference type="SMART" id="SM00091">
    <property type="entry name" value="PAS"/>
    <property type="match status" value="2"/>
</dbReference>
<dbReference type="InterPro" id="IPR003594">
    <property type="entry name" value="HATPase_dom"/>
</dbReference>
<evidence type="ECO:0008006" key="8">
    <source>
        <dbReference type="Google" id="ProtNLM"/>
    </source>
</evidence>
<dbReference type="GO" id="GO:0006355">
    <property type="term" value="P:regulation of DNA-templated transcription"/>
    <property type="evidence" value="ECO:0007669"/>
    <property type="project" value="InterPro"/>
</dbReference>
<dbReference type="InterPro" id="IPR036890">
    <property type="entry name" value="HATPase_C_sf"/>
</dbReference>
<dbReference type="GO" id="GO:0000155">
    <property type="term" value="F:phosphorelay sensor kinase activity"/>
    <property type="evidence" value="ECO:0007669"/>
    <property type="project" value="InterPro"/>
</dbReference>
<dbReference type="InterPro" id="IPR058846">
    <property type="entry name" value="PAS-like"/>
</dbReference>
<dbReference type="PROSITE" id="PS50113">
    <property type="entry name" value="PAC"/>
    <property type="match status" value="2"/>
</dbReference>
<dbReference type="Pfam" id="PF00989">
    <property type="entry name" value="PAS"/>
    <property type="match status" value="1"/>
</dbReference>
<protein>
    <recommendedName>
        <fullName evidence="8">Histidine kinase HHK8p</fullName>
    </recommendedName>
</protein>
<evidence type="ECO:0000259" key="4">
    <source>
        <dbReference type="PROSITE" id="PS50110"/>
    </source>
</evidence>
<dbReference type="InterPro" id="IPR050956">
    <property type="entry name" value="2C_system_His_kinase"/>
</dbReference>
<feature type="domain" description="Histidine kinase" evidence="3">
    <location>
        <begin position="431"/>
        <end position="705"/>
    </location>
</feature>
<keyword evidence="7" id="KW-1185">Reference proteome</keyword>
<feature type="modified residue" description="4-aspartylphosphate" evidence="2">
    <location>
        <position position="804"/>
    </location>
</feature>
<dbReference type="InterPro" id="IPR035965">
    <property type="entry name" value="PAS-like_dom_sf"/>
</dbReference>
<dbReference type="InterPro" id="IPR001789">
    <property type="entry name" value="Sig_transdc_resp-reg_receiver"/>
</dbReference>
<dbReference type="SUPFAM" id="SSF55785">
    <property type="entry name" value="PYP-like sensor domain (PAS domain)"/>
    <property type="match status" value="2"/>
</dbReference>
<dbReference type="InterPro" id="IPR000014">
    <property type="entry name" value="PAS"/>
</dbReference>
<accession>A0A2T2PAP1</accession>
<dbReference type="AlphaFoldDB" id="A0A2T2PAP1"/>
<feature type="domain" description="PAC" evidence="5">
    <location>
        <begin position="216"/>
        <end position="271"/>
    </location>
</feature>
<dbReference type="CDD" id="cd17546">
    <property type="entry name" value="REC_hyHK_CKI1_RcsC-like"/>
    <property type="match status" value="1"/>
</dbReference>
<evidence type="ECO:0000259" key="5">
    <source>
        <dbReference type="PROSITE" id="PS50113"/>
    </source>
</evidence>
<dbReference type="CDD" id="cd00130">
    <property type="entry name" value="PAS"/>
    <property type="match status" value="1"/>
</dbReference>
<dbReference type="InterPro" id="IPR004358">
    <property type="entry name" value="Sig_transdc_His_kin-like_C"/>
</dbReference>
<dbReference type="InterPro" id="IPR013767">
    <property type="entry name" value="PAS_fold"/>
</dbReference>
<evidence type="ECO:0000256" key="2">
    <source>
        <dbReference type="PROSITE-ProRule" id="PRU00169"/>
    </source>
</evidence>
<dbReference type="Pfam" id="PF08448">
    <property type="entry name" value="PAS_4"/>
    <property type="match status" value="1"/>
</dbReference>
<dbReference type="Pfam" id="PF02518">
    <property type="entry name" value="HATPase_c"/>
    <property type="match status" value="1"/>
</dbReference>
<feature type="domain" description="PAC" evidence="5">
    <location>
        <begin position="355"/>
        <end position="413"/>
    </location>
</feature>
<dbReference type="PANTHER" id="PTHR43719:SF30">
    <property type="entry name" value="TWO-COMPONENT SYSTEM RESPONSE REGULATOR"/>
    <property type="match status" value="1"/>
</dbReference>
<proteinExistence type="predicted"/>
<feature type="domain" description="Response regulatory" evidence="4">
    <location>
        <begin position="738"/>
        <end position="893"/>
    </location>
</feature>
<keyword evidence="1 2" id="KW-0597">Phosphoprotein</keyword>
<dbReference type="SMART" id="SM00448">
    <property type="entry name" value="REC"/>
    <property type="match status" value="1"/>
</dbReference>
<name>A0A2T2PAP1_CORCC</name>
<dbReference type="Pfam" id="PF00512">
    <property type="entry name" value="HisKA"/>
    <property type="match status" value="1"/>
</dbReference>
<dbReference type="SUPFAM" id="SSF52172">
    <property type="entry name" value="CheY-like"/>
    <property type="match status" value="1"/>
</dbReference>
<dbReference type="Pfam" id="PF00072">
    <property type="entry name" value="Response_reg"/>
    <property type="match status" value="1"/>
</dbReference>
<dbReference type="InterPro" id="IPR036097">
    <property type="entry name" value="HisK_dim/P_sf"/>
</dbReference>
<sequence length="904" mass="101435">MPRQTVIDVDILEADPAPTFVIKIQSTAIAFEILFCNEAFRKRGLQELVLADDRSALLFRSWAQATFGFETTHALGGRIWHAEVAGRNGSWKVVKATGFVDATAQKEEQSERCANSAGKLELSKEMENPLPFRLGKTHLTARLESMQRMMEMSEVGVFEYKPSGQLIHANDAWYRLSSHPKNLPAHCNYSFIDLVVPEDRSLVMSMWNTLVEGRPVTFEMRWKPRPGSDDRAQWVLCACVPVFDSHGQLISIAGNTVDINGQKKAQEEAAARVEALERARASERKFMRFAQSAPVAIYILTPDKGVQYVNDQFFELVGNPSVPYHQLNWDELVFKEDTEKLETMWSDLSRGIKTEHLQFRLNRTWVDQEGVRSQVWVEASSYPDLDETGAVRGIMGTLFDISQFKWAENVAKRRIEEALEAKRQQENFIDMTSHELRNPLSAIIQCADAVISSLHQFIQPGQNSIHPQFSSFNNELSTCIESLQTIVSCSLHQKRIIDDVLTLSKLDSNLILITPTRVEASVVVSEALKMFEVECVQFEIALEFIVDKSLQGLEWVMLDPSRLLQVLINLLTNAIKFTKDRPARKIEVTLGGSWVRPPKVWESVTFTNGDVSSNNLIDNNSWGEGREGYIWLKVKDTGCGITEDEQKRLFSRFSQATPRTHIKYGGSGLGLFISKSLTSLQGGSIGVHSEPSKGSTFAFYVSTRVAKPPTEANASLARPPIGYRKLSLDEAMKSAGINVLLVEDNLVNQKVLSKQLQKAGCNVSVAGNGLEALEWLKQTVYWRVRKLDGIQGPNKHKLDIILLDIEMPVMDGLTCARLIRNYEHQGLLATSTNPDTEHASEATIEQKKRLPILAVSANARGEQIEQALQAGMDDAITKPFRIPELWPKMEGLISRIKNRGHVAE</sequence>
<dbReference type="SMART" id="SM00387">
    <property type="entry name" value="HATPase_c"/>
    <property type="match status" value="1"/>
</dbReference>
<dbReference type="InterPro" id="IPR011006">
    <property type="entry name" value="CheY-like_superfamily"/>
</dbReference>
<dbReference type="PRINTS" id="PR00344">
    <property type="entry name" value="BCTRLSENSOR"/>
</dbReference>
<dbReference type="SUPFAM" id="SSF47384">
    <property type="entry name" value="Homodimeric domain of signal transducing histidine kinase"/>
    <property type="match status" value="1"/>
</dbReference>
<dbReference type="Gene3D" id="3.40.50.2300">
    <property type="match status" value="1"/>
</dbReference>
<dbReference type="SUPFAM" id="SSF55874">
    <property type="entry name" value="ATPase domain of HSP90 chaperone/DNA topoisomerase II/histidine kinase"/>
    <property type="match status" value="1"/>
</dbReference>
<dbReference type="InterPro" id="IPR005467">
    <property type="entry name" value="His_kinase_dom"/>
</dbReference>
<reference evidence="6 7" key="1">
    <citation type="journal article" date="2018" name="Front. Microbiol.">
        <title>Genome-Wide Analysis of Corynespora cassiicola Leaf Fall Disease Putative Effectors.</title>
        <authorList>
            <person name="Lopez D."/>
            <person name="Ribeiro S."/>
            <person name="Label P."/>
            <person name="Fumanal B."/>
            <person name="Venisse J.S."/>
            <person name="Kohler A."/>
            <person name="de Oliveira R.R."/>
            <person name="Labutti K."/>
            <person name="Lipzen A."/>
            <person name="Lail K."/>
            <person name="Bauer D."/>
            <person name="Ohm R.A."/>
            <person name="Barry K.W."/>
            <person name="Spatafora J."/>
            <person name="Grigoriev I.V."/>
            <person name="Martin F.M."/>
            <person name="Pujade-Renaud V."/>
        </authorList>
    </citation>
    <scope>NUCLEOTIDE SEQUENCE [LARGE SCALE GENOMIC DNA]</scope>
    <source>
        <strain evidence="6 7">Philippines</strain>
    </source>
</reference>
<dbReference type="SMART" id="SM00388">
    <property type="entry name" value="HisKA"/>
    <property type="match status" value="1"/>
</dbReference>
<dbReference type="STRING" id="1448308.A0A2T2PAP1"/>
<gene>
    <name evidence="6" type="ORF">BS50DRAFT_479382</name>
</gene>
<dbReference type="InterPro" id="IPR000700">
    <property type="entry name" value="PAS-assoc_C"/>
</dbReference>
<organism evidence="6 7">
    <name type="scientific">Corynespora cassiicola Philippines</name>
    <dbReference type="NCBI Taxonomy" id="1448308"/>
    <lineage>
        <taxon>Eukaryota</taxon>
        <taxon>Fungi</taxon>
        <taxon>Dikarya</taxon>
        <taxon>Ascomycota</taxon>
        <taxon>Pezizomycotina</taxon>
        <taxon>Dothideomycetes</taxon>
        <taxon>Pleosporomycetidae</taxon>
        <taxon>Pleosporales</taxon>
        <taxon>Corynesporascaceae</taxon>
        <taxon>Corynespora</taxon>
    </lineage>
</organism>
<dbReference type="NCBIfam" id="TIGR00229">
    <property type="entry name" value="sensory_box"/>
    <property type="match status" value="1"/>
</dbReference>
<dbReference type="Proteomes" id="UP000240883">
    <property type="component" value="Unassembled WGS sequence"/>
</dbReference>
<evidence type="ECO:0000256" key="1">
    <source>
        <dbReference type="ARBA" id="ARBA00022553"/>
    </source>
</evidence>
<dbReference type="PANTHER" id="PTHR43719">
    <property type="entry name" value="TWO-COMPONENT HISTIDINE KINASE"/>
    <property type="match status" value="1"/>
</dbReference>
<dbReference type="InterPro" id="IPR013656">
    <property type="entry name" value="PAS_4"/>
</dbReference>